<dbReference type="AlphaFoldDB" id="A0A9D2S774"/>
<gene>
    <name evidence="1" type="primary">ytfJ</name>
    <name evidence="1" type="ORF">H9714_10855</name>
</gene>
<dbReference type="PANTHER" id="PTHR39162:SF1">
    <property type="entry name" value="SPORULATION PROTEIN YTFJ"/>
    <property type="match status" value="1"/>
</dbReference>
<dbReference type="PIRSF" id="PIRSF021377">
    <property type="entry name" value="YtfJ"/>
    <property type="match status" value="1"/>
</dbReference>
<reference evidence="1" key="2">
    <citation type="submission" date="2021-04" db="EMBL/GenBank/DDBJ databases">
        <authorList>
            <person name="Gilroy R."/>
        </authorList>
    </citation>
    <scope>NUCLEOTIDE SEQUENCE</scope>
    <source>
        <strain evidence="1">CHK189-11263</strain>
    </source>
</reference>
<sequence>MENKNPVGDLMGETMAKIREMVDVNTVVGDPIQAEGVTILPISKVSVGFASGGTDLALKNQKSDTNNAFGGAGGASVKVTPVAFLVIREDNVRLLPVALPAAGAADRLVELLPDFLDRVSEFLDRRRAEDAPETPEEP</sequence>
<dbReference type="InterPro" id="IPR014229">
    <property type="entry name" value="Spore_YtfJ"/>
</dbReference>
<organism evidence="1 2">
    <name type="scientific">Candidatus Flavonifractor intestinipullorum</name>
    <dbReference type="NCBI Taxonomy" id="2838587"/>
    <lineage>
        <taxon>Bacteria</taxon>
        <taxon>Bacillati</taxon>
        <taxon>Bacillota</taxon>
        <taxon>Clostridia</taxon>
        <taxon>Eubacteriales</taxon>
        <taxon>Oscillospiraceae</taxon>
        <taxon>Flavonifractor</taxon>
    </lineage>
</organism>
<protein>
    <submittedName>
        <fullName evidence="1">GerW family sporulation protein</fullName>
    </submittedName>
</protein>
<reference evidence="1" key="1">
    <citation type="journal article" date="2021" name="PeerJ">
        <title>Extensive microbial diversity within the chicken gut microbiome revealed by metagenomics and culture.</title>
        <authorList>
            <person name="Gilroy R."/>
            <person name="Ravi A."/>
            <person name="Getino M."/>
            <person name="Pursley I."/>
            <person name="Horton D.L."/>
            <person name="Alikhan N.F."/>
            <person name="Baker D."/>
            <person name="Gharbi K."/>
            <person name="Hall N."/>
            <person name="Watson M."/>
            <person name="Adriaenssens E.M."/>
            <person name="Foster-Nyarko E."/>
            <person name="Jarju S."/>
            <person name="Secka A."/>
            <person name="Antonio M."/>
            <person name="Oren A."/>
            <person name="Chaudhuri R.R."/>
            <person name="La Ragione R."/>
            <person name="Hildebrand F."/>
            <person name="Pallen M.J."/>
        </authorList>
    </citation>
    <scope>NUCLEOTIDE SEQUENCE</scope>
    <source>
        <strain evidence="1">CHK189-11263</strain>
    </source>
</reference>
<dbReference type="EMBL" id="DWYC01000094">
    <property type="protein sequence ID" value="HJB58035.1"/>
    <property type="molecule type" value="Genomic_DNA"/>
</dbReference>
<dbReference type="Proteomes" id="UP000824208">
    <property type="component" value="Unassembled WGS sequence"/>
</dbReference>
<dbReference type="Pfam" id="PF09579">
    <property type="entry name" value="Spore_YtfJ"/>
    <property type="match status" value="1"/>
</dbReference>
<accession>A0A9D2S774</accession>
<proteinExistence type="predicted"/>
<name>A0A9D2S774_9FIRM</name>
<evidence type="ECO:0000313" key="1">
    <source>
        <dbReference type="EMBL" id="HJB58035.1"/>
    </source>
</evidence>
<evidence type="ECO:0000313" key="2">
    <source>
        <dbReference type="Proteomes" id="UP000824208"/>
    </source>
</evidence>
<dbReference type="PANTHER" id="PTHR39162">
    <property type="entry name" value="GLL3345 PROTEIN"/>
    <property type="match status" value="1"/>
</dbReference>
<comment type="caution">
    <text evidence="1">The sequence shown here is derived from an EMBL/GenBank/DDBJ whole genome shotgun (WGS) entry which is preliminary data.</text>
</comment>
<dbReference type="NCBIfam" id="TIGR02874">
    <property type="entry name" value="spore_ytfJ"/>
    <property type="match status" value="1"/>
</dbReference>